<dbReference type="eggNOG" id="COG3919">
    <property type="taxonomic scope" value="Bacteria"/>
</dbReference>
<evidence type="ECO:0000313" key="3">
    <source>
        <dbReference type="EMBL" id="AEB06838.1"/>
    </source>
</evidence>
<name>F2NBM9_CORGP</name>
<dbReference type="AlphaFoldDB" id="F2NBM9"/>
<sequence>MDFAEREFIPVLLGGDINVYSMARAFFERYAVRSRAFGKFRSGPANRSGIIEYTPNPAIDTDETFLRLVNGFARAHSNKKILLMGCGDNYVSLIVRHRDAGDLERNIVAPYSDLDLIESCQKKEVFYHLCEQHGVAFPRTFTFRQSMLNTSDGLISALDALKFPFPVILKPSDGIMYWEHPFATQKKAYSISTREELERTIRDIYRSGYTDELIIQDKVPGGDERMRVLTSYSGADGRVRMMCLGHVLLEEHSPHAVGNHAAIITESNESLAAGVRKLLEDLRYVGFANFDVKYDERDATFRFLDFNTRQGRSNYYVTASGLNLASYVVDEYVYEAAFSGEPAGPSTECLWHVVPKGVISTYVGDDRLKERARELARSGRSVNPVFMRGDFDLNRWLHAMHTYMGQYKMFRRYYG</sequence>
<evidence type="ECO:0000259" key="2">
    <source>
        <dbReference type="PROSITE" id="PS50975"/>
    </source>
</evidence>
<organism evidence="3 4">
    <name type="scientific">Coriobacterium glomerans (strain ATCC 49209 / DSM 20642 / JCM 10262 / PW2)</name>
    <dbReference type="NCBI Taxonomy" id="700015"/>
    <lineage>
        <taxon>Bacteria</taxon>
        <taxon>Bacillati</taxon>
        <taxon>Actinomycetota</taxon>
        <taxon>Coriobacteriia</taxon>
        <taxon>Coriobacteriales</taxon>
        <taxon>Coriobacteriaceae</taxon>
        <taxon>Coriobacterium</taxon>
    </lineage>
</organism>
<dbReference type="Proteomes" id="UP000006851">
    <property type="component" value="Chromosome"/>
</dbReference>
<dbReference type="SUPFAM" id="SSF56059">
    <property type="entry name" value="Glutathione synthetase ATP-binding domain-like"/>
    <property type="match status" value="1"/>
</dbReference>
<dbReference type="GO" id="GO:0005524">
    <property type="term" value="F:ATP binding"/>
    <property type="evidence" value="ECO:0007669"/>
    <property type="project" value="UniProtKB-UniRule"/>
</dbReference>
<accession>F2NBM9</accession>
<dbReference type="InterPro" id="IPR011761">
    <property type="entry name" value="ATP-grasp"/>
</dbReference>
<proteinExistence type="predicted"/>
<dbReference type="HOGENOM" id="CLU_054906_0_0_11"/>
<protein>
    <recommendedName>
        <fullName evidence="2">ATP-grasp domain-containing protein</fullName>
    </recommendedName>
</protein>
<reference evidence="4" key="1">
    <citation type="journal article" date="2013" name="Stand. Genomic Sci.">
        <title>Complete genome sequence of Coriobacterium glomerans type strain (PW2(T)) from the midgut of Pyrrhocoris apterus L. (red soldier bug).</title>
        <authorList>
            <person name="Stackebrandt E."/>
            <person name="Zeytun A."/>
            <person name="Lapidus A."/>
            <person name="Nolan M."/>
            <person name="Lucas S."/>
            <person name="Hammon N."/>
            <person name="Deshpande S."/>
            <person name="Cheng J.F."/>
            <person name="Tapia R."/>
            <person name="Goodwin L.A."/>
            <person name="Pitluck S."/>
            <person name="Liolios K."/>
            <person name="Pagani I."/>
            <person name="Ivanova N."/>
            <person name="Mavromatis K."/>
            <person name="Mikhailova N."/>
            <person name="Huntemann M."/>
            <person name="Pati A."/>
            <person name="Chen A."/>
            <person name="Palaniappan K."/>
            <person name="Chang Y.J."/>
            <person name="Land M."/>
            <person name="Hauser L."/>
            <person name="Rohde M."/>
            <person name="Pukall R."/>
            <person name="Goker M."/>
            <person name="Detter J.C."/>
            <person name="Woyke T."/>
            <person name="Bristow J."/>
            <person name="Eisen J.A."/>
            <person name="Markowitz V."/>
            <person name="Hugenholtz P."/>
            <person name="Kyrpides N.C."/>
            <person name="Klenk H.P."/>
        </authorList>
    </citation>
    <scope>NUCLEOTIDE SEQUENCE</scope>
    <source>
        <strain evidence="4">ATCC 49209 / DSM 20642 / JCM 10262 / PW2</strain>
    </source>
</reference>
<dbReference type="EMBL" id="CP002628">
    <property type="protein sequence ID" value="AEB06838.1"/>
    <property type="molecule type" value="Genomic_DNA"/>
</dbReference>
<evidence type="ECO:0000256" key="1">
    <source>
        <dbReference type="PROSITE-ProRule" id="PRU00409"/>
    </source>
</evidence>
<feature type="domain" description="ATP-grasp" evidence="2">
    <location>
        <begin position="127"/>
        <end position="333"/>
    </location>
</feature>
<keyword evidence="1" id="KW-0067">ATP-binding</keyword>
<keyword evidence="1" id="KW-0547">Nucleotide-binding</keyword>
<dbReference type="RefSeq" id="WP_013708581.1">
    <property type="nucleotide sequence ID" value="NC_015389.1"/>
</dbReference>
<dbReference type="Gene3D" id="3.30.470.20">
    <property type="entry name" value="ATP-grasp fold, B domain"/>
    <property type="match status" value="1"/>
</dbReference>
<dbReference type="STRING" id="700015.Corgl_0724"/>
<dbReference type="OrthoDB" id="5420347at2"/>
<keyword evidence="4" id="KW-1185">Reference proteome</keyword>
<dbReference type="KEGG" id="cgo:Corgl_0724"/>
<evidence type="ECO:0000313" key="4">
    <source>
        <dbReference type="Proteomes" id="UP000006851"/>
    </source>
</evidence>
<dbReference type="PROSITE" id="PS50975">
    <property type="entry name" value="ATP_GRASP"/>
    <property type="match status" value="1"/>
</dbReference>
<gene>
    <name evidence="3" type="ordered locus">Corgl_0724</name>
</gene>
<dbReference type="GO" id="GO:0046872">
    <property type="term" value="F:metal ion binding"/>
    <property type="evidence" value="ECO:0007669"/>
    <property type="project" value="InterPro"/>
</dbReference>